<evidence type="ECO:0000256" key="1">
    <source>
        <dbReference type="ARBA" id="ARBA00004429"/>
    </source>
</evidence>
<evidence type="ECO:0000256" key="8">
    <source>
        <dbReference type="RuleBase" id="RU363032"/>
    </source>
</evidence>
<dbReference type="OrthoDB" id="6534575at2"/>
<feature type="transmembrane region" description="Helical" evidence="8">
    <location>
        <begin position="110"/>
        <end position="131"/>
    </location>
</feature>
<proteinExistence type="inferred from homology"/>
<dbReference type="PROSITE" id="PS50928">
    <property type="entry name" value="ABC_TM1"/>
    <property type="match status" value="1"/>
</dbReference>
<evidence type="ECO:0000256" key="4">
    <source>
        <dbReference type="ARBA" id="ARBA00022475"/>
    </source>
</evidence>
<dbReference type="Pfam" id="PF00528">
    <property type="entry name" value="BPD_transp_1"/>
    <property type="match status" value="1"/>
</dbReference>
<dbReference type="Proteomes" id="UP000587070">
    <property type="component" value="Unassembled WGS sequence"/>
</dbReference>
<dbReference type="CDD" id="cd06261">
    <property type="entry name" value="TM_PBP2"/>
    <property type="match status" value="1"/>
</dbReference>
<dbReference type="InterPro" id="IPR000515">
    <property type="entry name" value="MetI-like"/>
</dbReference>
<feature type="transmembrane region" description="Helical" evidence="8">
    <location>
        <begin position="15"/>
        <end position="47"/>
    </location>
</feature>
<dbReference type="EMBL" id="JACIGE010000012">
    <property type="protein sequence ID" value="MBB4248618.1"/>
    <property type="molecule type" value="Genomic_DNA"/>
</dbReference>
<dbReference type="GO" id="GO:0022857">
    <property type="term" value="F:transmembrane transporter activity"/>
    <property type="evidence" value="ECO:0007669"/>
    <property type="project" value="InterPro"/>
</dbReference>
<evidence type="ECO:0000256" key="6">
    <source>
        <dbReference type="ARBA" id="ARBA00022989"/>
    </source>
</evidence>
<sequence>MNIASLFGEPLAAKYVLWLVDGLGMTLLVSAIVVLLSTLLGFAVALARTTTLPLLPRIATGYVAFFRNTPLLVQLFFWYFGLPGLLPEAGMLWLNSVHTLSLYGELRLSWPSFEFLIATLGLSFYSTAFVAEEIRAGLRGVPDHQRRSAEALGLTPWQVFRYVVLPQALRIAQSPLFGQYMNIVKNSSLTMAIGLVELSYASRQVESETFKTFQAFAIATIFYILVIAAIEAIGQWLQWRQDSRRRRSARPA</sequence>
<evidence type="ECO:0000256" key="2">
    <source>
        <dbReference type="ARBA" id="ARBA00010072"/>
    </source>
</evidence>
<dbReference type="GO" id="GO:0006865">
    <property type="term" value="P:amino acid transport"/>
    <property type="evidence" value="ECO:0007669"/>
    <property type="project" value="TreeGrafter"/>
</dbReference>
<comment type="caution">
    <text evidence="10">The sequence shown here is derived from an EMBL/GenBank/DDBJ whole genome shotgun (WGS) entry which is preliminary data.</text>
</comment>
<evidence type="ECO:0000256" key="5">
    <source>
        <dbReference type="ARBA" id="ARBA00022692"/>
    </source>
</evidence>
<dbReference type="InterPro" id="IPR035906">
    <property type="entry name" value="MetI-like_sf"/>
</dbReference>
<dbReference type="PANTHER" id="PTHR30614">
    <property type="entry name" value="MEMBRANE COMPONENT OF AMINO ACID ABC TRANSPORTER"/>
    <property type="match status" value="1"/>
</dbReference>
<protein>
    <submittedName>
        <fullName evidence="10">Polar amino acid transport system permease protein</fullName>
    </submittedName>
</protein>
<keyword evidence="3 8" id="KW-0813">Transport</keyword>
<keyword evidence="4" id="KW-1003">Cell membrane</keyword>
<keyword evidence="5 8" id="KW-0812">Transmembrane</keyword>
<comment type="similarity">
    <text evidence="2">Belongs to the binding-protein-dependent transport system permease family. HisMQ subfamily.</text>
</comment>
<dbReference type="RefSeq" id="WP_153114757.1">
    <property type="nucleotide sequence ID" value="NZ_JACIGE010000012.1"/>
</dbReference>
<dbReference type="GO" id="GO:0043190">
    <property type="term" value="C:ATP-binding cassette (ABC) transporter complex"/>
    <property type="evidence" value="ECO:0007669"/>
    <property type="project" value="InterPro"/>
</dbReference>
<accession>A0A840GDA7</accession>
<keyword evidence="11" id="KW-1185">Reference proteome</keyword>
<gene>
    <name evidence="10" type="ORF">GGD90_003017</name>
</gene>
<dbReference type="Gene3D" id="1.10.3720.10">
    <property type="entry name" value="MetI-like"/>
    <property type="match status" value="1"/>
</dbReference>
<dbReference type="InterPro" id="IPR010065">
    <property type="entry name" value="AA_ABC_transptr_permease_3TM"/>
</dbReference>
<dbReference type="SUPFAM" id="SSF161098">
    <property type="entry name" value="MetI-like"/>
    <property type="match status" value="1"/>
</dbReference>
<keyword evidence="6 8" id="KW-1133">Transmembrane helix</keyword>
<evidence type="ECO:0000313" key="10">
    <source>
        <dbReference type="EMBL" id="MBB4248618.1"/>
    </source>
</evidence>
<evidence type="ECO:0000256" key="7">
    <source>
        <dbReference type="ARBA" id="ARBA00023136"/>
    </source>
</evidence>
<evidence type="ECO:0000259" key="9">
    <source>
        <dbReference type="PROSITE" id="PS50928"/>
    </source>
</evidence>
<comment type="subcellular location">
    <subcellularLocation>
        <location evidence="1">Cell inner membrane</location>
        <topology evidence="1">Multi-pass membrane protein</topology>
    </subcellularLocation>
    <subcellularLocation>
        <location evidence="8">Cell membrane</location>
        <topology evidence="8">Multi-pass membrane protein</topology>
    </subcellularLocation>
</comment>
<feature type="domain" description="ABC transmembrane type-1" evidence="9">
    <location>
        <begin position="23"/>
        <end position="231"/>
    </location>
</feature>
<feature type="transmembrane region" description="Helical" evidence="8">
    <location>
        <begin position="213"/>
        <end position="237"/>
    </location>
</feature>
<keyword evidence="7 8" id="KW-0472">Membrane</keyword>
<organism evidence="10 11">
    <name type="scientific">Rhodocyclus tenuis</name>
    <name type="common">Rhodospirillum tenue</name>
    <dbReference type="NCBI Taxonomy" id="1066"/>
    <lineage>
        <taxon>Bacteria</taxon>
        <taxon>Pseudomonadati</taxon>
        <taxon>Pseudomonadota</taxon>
        <taxon>Betaproteobacteria</taxon>
        <taxon>Rhodocyclales</taxon>
        <taxon>Rhodocyclaceae</taxon>
        <taxon>Rhodocyclus</taxon>
    </lineage>
</organism>
<dbReference type="InterPro" id="IPR043429">
    <property type="entry name" value="ArtM/GltK/GlnP/TcyL/YhdX-like"/>
</dbReference>
<dbReference type="NCBIfam" id="TIGR01726">
    <property type="entry name" value="HEQRo_perm_3TM"/>
    <property type="match status" value="1"/>
</dbReference>
<evidence type="ECO:0000256" key="3">
    <source>
        <dbReference type="ARBA" id="ARBA00022448"/>
    </source>
</evidence>
<dbReference type="AlphaFoldDB" id="A0A840GDA7"/>
<dbReference type="PANTHER" id="PTHR30614:SF47">
    <property type="entry name" value="ABC TRANSPORTER PERMEASE"/>
    <property type="match status" value="1"/>
</dbReference>
<evidence type="ECO:0000313" key="11">
    <source>
        <dbReference type="Proteomes" id="UP000587070"/>
    </source>
</evidence>
<name>A0A840GDA7_RHOTE</name>
<reference evidence="10 11" key="1">
    <citation type="submission" date="2020-08" db="EMBL/GenBank/DDBJ databases">
        <title>Genome sequencing of Purple Non-Sulfur Bacteria from various extreme environments.</title>
        <authorList>
            <person name="Mayer M."/>
        </authorList>
    </citation>
    <scope>NUCLEOTIDE SEQUENCE [LARGE SCALE GENOMIC DNA]</scope>
    <source>
        <strain evidence="10 11">2761</strain>
    </source>
</reference>